<keyword evidence="1" id="KW-0472">Membrane</keyword>
<dbReference type="EMBL" id="KZ825105">
    <property type="protein sequence ID" value="PYI23623.1"/>
    <property type="molecule type" value="Genomic_DNA"/>
</dbReference>
<feature type="transmembrane region" description="Helical" evidence="1">
    <location>
        <begin position="20"/>
        <end position="52"/>
    </location>
</feature>
<protein>
    <recommendedName>
        <fullName evidence="4">Transmembrane protein</fullName>
    </recommendedName>
</protein>
<gene>
    <name evidence="2" type="ORF">BO99DRAFT_182610</name>
</gene>
<name>A0A2V5HPV2_ASPV1</name>
<evidence type="ECO:0008006" key="4">
    <source>
        <dbReference type="Google" id="ProtNLM"/>
    </source>
</evidence>
<keyword evidence="3" id="KW-1185">Reference proteome</keyword>
<keyword evidence="1" id="KW-1133">Transmembrane helix</keyword>
<reference evidence="2 3" key="1">
    <citation type="submission" date="2018-02" db="EMBL/GenBank/DDBJ databases">
        <title>The genomes of Aspergillus section Nigri reveals drivers in fungal speciation.</title>
        <authorList>
            <consortium name="DOE Joint Genome Institute"/>
            <person name="Vesth T.C."/>
            <person name="Nybo J."/>
            <person name="Theobald S."/>
            <person name="Brandl J."/>
            <person name="Frisvad J.C."/>
            <person name="Nielsen K.F."/>
            <person name="Lyhne E.K."/>
            <person name="Kogle M.E."/>
            <person name="Kuo A."/>
            <person name="Riley R."/>
            <person name="Clum A."/>
            <person name="Nolan M."/>
            <person name="Lipzen A."/>
            <person name="Salamov A."/>
            <person name="Henrissat B."/>
            <person name="Wiebenga A."/>
            <person name="De vries R.P."/>
            <person name="Grigoriev I.V."/>
            <person name="Mortensen U.H."/>
            <person name="Andersen M.R."/>
            <person name="Baker S.E."/>
        </authorList>
    </citation>
    <scope>NUCLEOTIDE SEQUENCE [LARGE SCALE GENOMIC DNA]</scope>
    <source>
        <strain evidence="2 3">CBS 115571</strain>
    </source>
</reference>
<accession>A0A2V5HPV2</accession>
<dbReference type="AlphaFoldDB" id="A0A2V5HPV2"/>
<keyword evidence="1" id="KW-0812">Transmembrane</keyword>
<evidence type="ECO:0000256" key="1">
    <source>
        <dbReference type="SAM" id="Phobius"/>
    </source>
</evidence>
<organism evidence="2 3">
    <name type="scientific">Aspergillus violaceofuscus (strain CBS 115571)</name>
    <dbReference type="NCBI Taxonomy" id="1450538"/>
    <lineage>
        <taxon>Eukaryota</taxon>
        <taxon>Fungi</taxon>
        <taxon>Dikarya</taxon>
        <taxon>Ascomycota</taxon>
        <taxon>Pezizomycotina</taxon>
        <taxon>Eurotiomycetes</taxon>
        <taxon>Eurotiomycetidae</taxon>
        <taxon>Eurotiales</taxon>
        <taxon>Aspergillaceae</taxon>
        <taxon>Aspergillus</taxon>
    </lineage>
</organism>
<dbReference type="Proteomes" id="UP000249829">
    <property type="component" value="Unassembled WGS sequence"/>
</dbReference>
<sequence>MPGGGWGRMGWDWNWEMDNGAPLFCLGVFGGGVIFLGACMGSDGGVLCWGVVSWGVRTMRLLRFSGCFV</sequence>
<evidence type="ECO:0000313" key="3">
    <source>
        <dbReference type="Proteomes" id="UP000249829"/>
    </source>
</evidence>
<proteinExistence type="predicted"/>
<evidence type="ECO:0000313" key="2">
    <source>
        <dbReference type="EMBL" id="PYI23623.1"/>
    </source>
</evidence>